<sequence>MLKFGVHGT</sequence>
<dbReference type="Proteomes" id="UP000285301">
    <property type="component" value="Unassembled WGS sequence"/>
</dbReference>
<protein>
    <submittedName>
        <fullName evidence="1">Uncharacterized protein</fullName>
    </submittedName>
</protein>
<comment type="caution">
    <text evidence="1">The sequence shown here is derived from an EMBL/GenBank/DDBJ whole genome shotgun (WGS) entry which is preliminary data.</text>
</comment>
<dbReference type="EMBL" id="NCKU01000646">
    <property type="protein sequence ID" value="RWS14686.1"/>
    <property type="molecule type" value="Genomic_DNA"/>
</dbReference>
<evidence type="ECO:0000313" key="1">
    <source>
        <dbReference type="EMBL" id="RWS14686.1"/>
    </source>
</evidence>
<gene>
    <name evidence="1" type="ORF">B4U79_07944</name>
</gene>
<accession>A0A443RHB5</accession>
<organism evidence="1 2">
    <name type="scientific">Dinothrombium tinctorium</name>
    <dbReference type="NCBI Taxonomy" id="1965070"/>
    <lineage>
        <taxon>Eukaryota</taxon>
        <taxon>Metazoa</taxon>
        <taxon>Ecdysozoa</taxon>
        <taxon>Arthropoda</taxon>
        <taxon>Chelicerata</taxon>
        <taxon>Arachnida</taxon>
        <taxon>Acari</taxon>
        <taxon>Acariformes</taxon>
        <taxon>Trombidiformes</taxon>
        <taxon>Prostigmata</taxon>
        <taxon>Anystina</taxon>
        <taxon>Parasitengona</taxon>
        <taxon>Trombidioidea</taxon>
        <taxon>Trombidiidae</taxon>
        <taxon>Dinothrombium</taxon>
    </lineage>
</organism>
<reference evidence="1 2" key="1">
    <citation type="journal article" date="2018" name="Gigascience">
        <title>Genomes of trombidid mites reveal novel predicted allergens and laterally-transferred genes associated with secondary metabolism.</title>
        <authorList>
            <person name="Dong X."/>
            <person name="Chaisiri K."/>
            <person name="Xia D."/>
            <person name="Armstrong S.D."/>
            <person name="Fang Y."/>
            <person name="Donnelly M.J."/>
            <person name="Kadowaki T."/>
            <person name="McGarry J.W."/>
            <person name="Darby A.C."/>
            <person name="Makepeace B.L."/>
        </authorList>
    </citation>
    <scope>NUCLEOTIDE SEQUENCE [LARGE SCALE GENOMIC DNA]</scope>
    <source>
        <strain evidence="1">UoL-WK</strain>
    </source>
</reference>
<keyword evidence="2" id="KW-1185">Reference proteome</keyword>
<proteinExistence type="predicted"/>
<name>A0A443RHB5_9ACAR</name>
<evidence type="ECO:0000313" key="2">
    <source>
        <dbReference type="Proteomes" id="UP000285301"/>
    </source>
</evidence>